<name>A0A1H2EDC8_9GAMM</name>
<organism evidence="1 2">
    <name type="scientific">Geopseudomonas guangdongensis</name>
    <dbReference type="NCBI Taxonomy" id="1245526"/>
    <lineage>
        <taxon>Bacteria</taxon>
        <taxon>Pseudomonadati</taxon>
        <taxon>Pseudomonadota</taxon>
        <taxon>Gammaproteobacteria</taxon>
        <taxon>Pseudomonadales</taxon>
        <taxon>Pseudomonadaceae</taxon>
        <taxon>Geopseudomonas</taxon>
    </lineage>
</organism>
<keyword evidence="2" id="KW-1185">Reference proteome</keyword>
<dbReference type="RefSeq" id="WP_090211850.1">
    <property type="nucleotide sequence ID" value="NZ_LT629780.1"/>
</dbReference>
<evidence type="ECO:0000313" key="1">
    <source>
        <dbReference type="EMBL" id="SDT92768.1"/>
    </source>
</evidence>
<proteinExistence type="predicted"/>
<dbReference type="STRING" id="1245526.SAMN05216580_0494"/>
<protein>
    <recommendedName>
        <fullName evidence="3">Chemotaxis protein</fullName>
    </recommendedName>
</protein>
<dbReference type="Proteomes" id="UP000243063">
    <property type="component" value="Chromosome I"/>
</dbReference>
<evidence type="ECO:0000313" key="2">
    <source>
        <dbReference type="Proteomes" id="UP000243063"/>
    </source>
</evidence>
<sequence>MPLPLILGAAALATAAFGAKKGYDGYQKHSEADEIVNSAQNLYAHKRDLFDIQEAATNSALEKLGKKELSIGQSFNDFKTLADDLLKKLNTGRQDKLEINIPKHKLQSVESYSYTAVGVLGAAAGAGLAGAATGFAVYGGVMALGAASTGTAISSLAGVAATNATLAAIGGGSLATGGLGMAGGTAILGAAVAGPVLAIAGWAYNSHGEEALRNARKASREVDLAVEKLEKAQLQLSNTEGYALDILEVLKSVYAQFDQYFDILKAAAGQVEAAKILKQNPQAVLAQLSDAIMRAISNGYTLAVILVDLITTPLFKVKNYNYEATKDKSEVPAMETDADGSMILNSDQLDRKLEETKTKSASIELA</sequence>
<evidence type="ECO:0008006" key="3">
    <source>
        <dbReference type="Google" id="ProtNLM"/>
    </source>
</evidence>
<dbReference type="AlphaFoldDB" id="A0A1H2EDC8"/>
<accession>A0A1H2EDC8</accession>
<dbReference type="OrthoDB" id="6834370at2"/>
<gene>
    <name evidence="1" type="ORF">SAMN05216580_0494</name>
</gene>
<dbReference type="EMBL" id="LT629780">
    <property type="protein sequence ID" value="SDT92768.1"/>
    <property type="molecule type" value="Genomic_DNA"/>
</dbReference>
<reference evidence="2" key="1">
    <citation type="submission" date="2016-10" db="EMBL/GenBank/DDBJ databases">
        <authorList>
            <person name="Varghese N."/>
            <person name="Submissions S."/>
        </authorList>
    </citation>
    <scope>NUCLEOTIDE SEQUENCE [LARGE SCALE GENOMIC DNA]</scope>
    <source>
        <strain evidence="2">CCTCC 2012022</strain>
    </source>
</reference>